<name>A0AAW1PVD6_9CHLO</name>
<dbReference type="AlphaFoldDB" id="A0AAW1PVD6"/>
<dbReference type="GO" id="GO:0000963">
    <property type="term" value="P:mitochondrial RNA processing"/>
    <property type="evidence" value="ECO:0007669"/>
    <property type="project" value="TreeGrafter"/>
</dbReference>
<dbReference type="InterPro" id="IPR058917">
    <property type="entry name" value="RESC6_dom"/>
</dbReference>
<dbReference type="Pfam" id="PF08373">
    <property type="entry name" value="RAP"/>
    <property type="match status" value="1"/>
</dbReference>
<dbReference type="GO" id="GO:0003723">
    <property type="term" value="F:RNA binding"/>
    <property type="evidence" value="ECO:0007669"/>
    <property type="project" value="TreeGrafter"/>
</dbReference>
<reference evidence="2 3" key="1">
    <citation type="journal article" date="2024" name="Nat. Commun.">
        <title>Phylogenomics reveals the evolutionary origins of lichenization in chlorophyte algae.</title>
        <authorList>
            <person name="Puginier C."/>
            <person name="Libourel C."/>
            <person name="Otte J."/>
            <person name="Skaloud P."/>
            <person name="Haon M."/>
            <person name="Grisel S."/>
            <person name="Petersen M."/>
            <person name="Berrin J.G."/>
            <person name="Delaux P.M."/>
            <person name="Dal Grande F."/>
            <person name="Keller J."/>
        </authorList>
    </citation>
    <scope>NUCLEOTIDE SEQUENCE [LARGE SCALE GENOMIC DNA]</scope>
    <source>
        <strain evidence="2 3">SAG 2043</strain>
    </source>
</reference>
<accession>A0AAW1PVD6</accession>
<dbReference type="GO" id="GO:0035770">
    <property type="term" value="C:ribonucleoprotein granule"/>
    <property type="evidence" value="ECO:0007669"/>
    <property type="project" value="TreeGrafter"/>
</dbReference>
<evidence type="ECO:0000313" key="3">
    <source>
        <dbReference type="Proteomes" id="UP001489004"/>
    </source>
</evidence>
<dbReference type="InterPro" id="IPR013584">
    <property type="entry name" value="RAP"/>
</dbReference>
<protein>
    <recommendedName>
        <fullName evidence="1">RAP domain-containing protein</fullName>
    </recommendedName>
</protein>
<dbReference type="SMART" id="SM00952">
    <property type="entry name" value="RAP"/>
    <property type="match status" value="1"/>
</dbReference>
<organism evidence="2 3">
    <name type="scientific">[Myrmecia] bisecta</name>
    <dbReference type="NCBI Taxonomy" id="41462"/>
    <lineage>
        <taxon>Eukaryota</taxon>
        <taxon>Viridiplantae</taxon>
        <taxon>Chlorophyta</taxon>
        <taxon>core chlorophytes</taxon>
        <taxon>Trebouxiophyceae</taxon>
        <taxon>Trebouxiales</taxon>
        <taxon>Trebouxiaceae</taxon>
        <taxon>Myrmecia</taxon>
    </lineage>
</organism>
<feature type="domain" description="RAP" evidence="1">
    <location>
        <begin position="934"/>
        <end position="993"/>
    </location>
</feature>
<dbReference type="InterPro" id="IPR050870">
    <property type="entry name" value="FAST_kinase"/>
</dbReference>
<dbReference type="PANTHER" id="PTHR21228">
    <property type="entry name" value="FAST LEU-RICH DOMAIN-CONTAINING"/>
    <property type="match status" value="1"/>
</dbReference>
<dbReference type="GO" id="GO:0005759">
    <property type="term" value="C:mitochondrial matrix"/>
    <property type="evidence" value="ECO:0007669"/>
    <property type="project" value="TreeGrafter"/>
</dbReference>
<dbReference type="Pfam" id="PF26188">
    <property type="entry name" value="RESC6"/>
    <property type="match status" value="1"/>
</dbReference>
<dbReference type="EMBL" id="JALJOR010000009">
    <property type="protein sequence ID" value="KAK9811917.1"/>
    <property type="molecule type" value="Genomic_DNA"/>
</dbReference>
<evidence type="ECO:0000313" key="2">
    <source>
        <dbReference type="EMBL" id="KAK9811917.1"/>
    </source>
</evidence>
<dbReference type="Proteomes" id="UP001489004">
    <property type="component" value="Unassembled WGS sequence"/>
</dbReference>
<proteinExistence type="predicted"/>
<comment type="caution">
    <text evidence="2">The sequence shown here is derived from an EMBL/GenBank/DDBJ whole genome shotgun (WGS) entry which is preliminary data.</text>
</comment>
<dbReference type="GO" id="GO:0044528">
    <property type="term" value="P:regulation of mitochondrial mRNA stability"/>
    <property type="evidence" value="ECO:0007669"/>
    <property type="project" value="TreeGrafter"/>
</dbReference>
<sequence>MLHLSSAFQYPCPSATQAAAERSTPLPLTSNRRSLPTRSIAHWGHSSWTELAGCRLCCAALAAHRPTTQLQSDASGNGSYQLQIQRNPRLSSPFSSRQGRTTRSQQVNLRGALLNAATVEELYKALQGAQKLDTVAAALAIHKLRSLAIGLTQQDLYEALCHPEFAKLEAFIVANVDKFDTRGLSTVFDGLAKLDEVQDGGNRAPTFQAVAHAMCRPQHSQKRDATLALRQVLTVLDQSSKLRTSLPNLIPTVLDAFERGLPTYSPAAISRLLHQLSEMGLQAGHPRLLRCAVHRMLEMADELSPFQMEDVIFLTGKLRGAQMEVDKDHMRMLSKGVQRSIATLNAKNLAAVIRVCAIYGFEDRALLKAVAGRCLQLAPTFKVHAISIALWGMAKLEFRLQPELLAAFMRQTEANLASAVPTDLGNLLWALKKFDAEVPAALLEGIADLLAACSPASFSGRSVASFIWVFGALGHRPRSLDYLVQVAEMRMLEFNSQDVSTILYGLASMGARPEDFLNALAARAANIINTFQPQGLANVAWSYAKLDHPATRLMHVIADEVLERLAELQTRDICDVLWAFGRSTHRGSPRTVTAIADRMEKELMHRDRMPDDWTLRDMAATVWALGCLDERRPRLLKVINGFTFPRSAVLNAIDLSNLMWGFAKLQLPLTVQAQMAYTQRVAELAGSLGPRELSTILWAFGRFETYLSYYPGVELMDKLAARIKPELEDWTPQCISSAAWAFGRMRHHPGPLLDAFKRKLLQRRDKYAAPDWSGVIWGMTRLGYHPAELYDSLALAIEEDTVVVDAQLIATVCWSLAIFGELEHSLYSTMLQYVQRMVPGDFGDARTLRNLYQAHLLACATGAAQPDALPTAFRQQGRSLWVEAMNDTSTSSDLHNDIAHTLYRIGLPATIGADINEGLFKMDIMLRHPQGNKVAIEVLGPAKLTRNTHQMTARVLYRNRSLKALGFTVLTVPWDEWNALGRDDDAQEEYLIRLLAPVLPDLRVTAS</sequence>
<evidence type="ECO:0000259" key="1">
    <source>
        <dbReference type="PROSITE" id="PS51286"/>
    </source>
</evidence>
<gene>
    <name evidence="2" type="ORF">WJX72_012371</name>
</gene>
<keyword evidence="3" id="KW-1185">Reference proteome</keyword>
<dbReference type="PROSITE" id="PS51286">
    <property type="entry name" value="RAP"/>
    <property type="match status" value="1"/>
</dbReference>
<dbReference type="PANTHER" id="PTHR21228:SF40">
    <property type="entry name" value="LD45607P"/>
    <property type="match status" value="1"/>
</dbReference>